<accession>A0A4Q7M8Q8</accession>
<dbReference type="Pfam" id="PF00561">
    <property type="entry name" value="Abhydrolase_1"/>
    <property type="match status" value="1"/>
</dbReference>
<dbReference type="AlphaFoldDB" id="A0A4Q7M8Q8"/>
<dbReference type="GO" id="GO:0016020">
    <property type="term" value="C:membrane"/>
    <property type="evidence" value="ECO:0007669"/>
    <property type="project" value="TreeGrafter"/>
</dbReference>
<proteinExistence type="predicted"/>
<comment type="caution">
    <text evidence="2">The sequence shown here is derived from an EMBL/GenBank/DDBJ whole genome shotgun (WGS) entry which is preliminary data.</text>
</comment>
<name>A0A4Q7M8Q8_9MICO</name>
<reference evidence="2 3" key="1">
    <citation type="submission" date="2019-02" db="EMBL/GenBank/DDBJ databases">
        <title>Genomic Encyclopedia of Type Strains, Phase IV (KMG-IV): sequencing the most valuable type-strain genomes for metagenomic binning, comparative biology and taxonomic classification.</title>
        <authorList>
            <person name="Goeker M."/>
        </authorList>
    </citation>
    <scope>NUCLEOTIDE SEQUENCE [LARGE SCALE GENOMIC DNA]</scope>
    <source>
        <strain evidence="2 3">DSM 43045</strain>
    </source>
</reference>
<dbReference type="PROSITE" id="PS51257">
    <property type="entry name" value="PROKAR_LIPOPROTEIN"/>
    <property type="match status" value="1"/>
</dbReference>
<sequence length="322" mass="33636">MRGMEPRFGLAVSLAVATALVSGGCTTGGDQASPAGARGDSAASDAADEIARSSERIDIGGRALHLQCWGEQVAGEPTVLLVTGQGPTTSSWELMASEFATDGHHLCAYDRAGVGGSDPAPEASRTTKDQVTDLVALLDAADLQEPVILTAHSLGSLPAVGLVARAPERVAGVVLIDPWSPRVSVAQRAALPPEKPDESPEVAEERRFLTDFLFDPAQNPEHLLVAASDEEVAGLLDNEPGPIFGELPVVVLRAPPLPYLPGLPRDYHEATLAAITAGHQEFAGESTRGALIQVEDTGHNIQDDRPEVVMDAIRDVMAGDTG</sequence>
<dbReference type="Proteomes" id="UP000293289">
    <property type="component" value="Unassembled WGS sequence"/>
</dbReference>
<dbReference type="Gene3D" id="3.40.50.1820">
    <property type="entry name" value="alpha/beta hydrolase"/>
    <property type="match status" value="1"/>
</dbReference>
<gene>
    <name evidence="2" type="ORF">EV187_3449</name>
</gene>
<keyword evidence="3" id="KW-1185">Reference proteome</keyword>
<evidence type="ECO:0000313" key="2">
    <source>
        <dbReference type="EMBL" id="RZS63543.1"/>
    </source>
</evidence>
<dbReference type="PANTHER" id="PTHR43798">
    <property type="entry name" value="MONOACYLGLYCEROL LIPASE"/>
    <property type="match status" value="1"/>
</dbReference>
<dbReference type="GO" id="GO:0003824">
    <property type="term" value="F:catalytic activity"/>
    <property type="evidence" value="ECO:0007669"/>
    <property type="project" value="UniProtKB-ARBA"/>
</dbReference>
<organism evidence="2 3">
    <name type="scientific">Agromyces ramosus</name>
    <dbReference type="NCBI Taxonomy" id="33879"/>
    <lineage>
        <taxon>Bacteria</taxon>
        <taxon>Bacillati</taxon>
        <taxon>Actinomycetota</taxon>
        <taxon>Actinomycetes</taxon>
        <taxon>Micrococcales</taxon>
        <taxon>Microbacteriaceae</taxon>
        <taxon>Agromyces</taxon>
    </lineage>
</organism>
<evidence type="ECO:0000259" key="1">
    <source>
        <dbReference type="Pfam" id="PF00561"/>
    </source>
</evidence>
<dbReference type="EMBL" id="SGWY01000004">
    <property type="protein sequence ID" value="RZS63543.1"/>
    <property type="molecule type" value="Genomic_DNA"/>
</dbReference>
<dbReference type="InterPro" id="IPR050266">
    <property type="entry name" value="AB_hydrolase_sf"/>
</dbReference>
<feature type="domain" description="AB hydrolase-1" evidence="1">
    <location>
        <begin position="77"/>
        <end position="185"/>
    </location>
</feature>
<evidence type="ECO:0000313" key="3">
    <source>
        <dbReference type="Proteomes" id="UP000293289"/>
    </source>
</evidence>
<dbReference type="PANTHER" id="PTHR43798:SF33">
    <property type="entry name" value="HYDROLASE, PUTATIVE (AFU_ORTHOLOGUE AFUA_2G14860)-RELATED"/>
    <property type="match status" value="1"/>
</dbReference>
<dbReference type="InterPro" id="IPR029058">
    <property type="entry name" value="AB_hydrolase_fold"/>
</dbReference>
<dbReference type="SUPFAM" id="SSF53474">
    <property type="entry name" value="alpha/beta-Hydrolases"/>
    <property type="match status" value="1"/>
</dbReference>
<dbReference type="InterPro" id="IPR000073">
    <property type="entry name" value="AB_hydrolase_1"/>
</dbReference>
<protein>
    <submittedName>
        <fullName evidence="2">Pimeloyl-ACP methyl ester carboxylesterase</fullName>
    </submittedName>
</protein>